<dbReference type="GO" id="GO:0016020">
    <property type="term" value="C:membrane"/>
    <property type="evidence" value="ECO:0007669"/>
    <property type="project" value="UniProtKB-SubCell"/>
</dbReference>
<dbReference type="PANTHER" id="PTHR37042:SF4">
    <property type="entry name" value="OUTER MEMBRANE PROTEIN RV1973"/>
    <property type="match status" value="1"/>
</dbReference>
<organism evidence="4 5">
    <name type="scientific">Amycolatopsis marina</name>
    <dbReference type="NCBI Taxonomy" id="490629"/>
    <lineage>
        <taxon>Bacteria</taxon>
        <taxon>Bacillati</taxon>
        <taxon>Actinomycetota</taxon>
        <taxon>Actinomycetes</taxon>
        <taxon>Pseudonocardiales</taxon>
        <taxon>Pseudonocardiaceae</taxon>
        <taxon>Amycolatopsis</taxon>
    </lineage>
</organism>
<evidence type="ECO:0000256" key="3">
    <source>
        <dbReference type="SAM" id="Phobius"/>
    </source>
</evidence>
<evidence type="ECO:0000313" key="4">
    <source>
        <dbReference type="EMBL" id="SFB38207.1"/>
    </source>
</evidence>
<keyword evidence="3" id="KW-0812">Transmembrane</keyword>
<accession>A0A1I1AJV7</accession>
<evidence type="ECO:0000256" key="1">
    <source>
        <dbReference type="ARBA" id="ARBA00004370"/>
    </source>
</evidence>
<comment type="subcellular location">
    <subcellularLocation>
        <location evidence="1">Membrane</location>
    </subcellularLocation>
</comment>
<protein>
    <submittedName>
        <fullName evidence="4">Mce-associated membrane protein</fullName>
    </submittedName>
</protein>
<keyword evidence="3" id="KW-1133">Transmembrane helix</keyword>
<dbReference type="Proteomes" id="UP000243799">
    <property type="component" value="Unassembled WGS sequence"/>
</dbReference>
<feature type="transmembrane region" description="Helical" evidence="3">
    <location>
        <begin position="12"/>
        <end position="32"/>
    </location>
</feature>
<keyword evidence="2 3" id="KW-0472">Membrane</keyword>
<dbReference type="Gene3D" id="3.10.450.50">
    <property type="match status" value="1"/>
</dbReference>
<dbReference type="PANTHER" id="PTHR37042">
    <property type="entry name" value="OUTER MEMBRANE PROTEIN RV1973"/>
    <property type="match status" value="1"/>
</dbReference>
<gene>
    <name evidence="4" type="ORF">SAMN05216266_109235</name>
</gene>
<dbReference type="AlphaFoldDB" id="A0A1I1AJV7"/>
<reference evidence="5" key="1">
    <citation type="submission" date="2016-10" db="EMBL/GenBank/DDBJ databases">
        <authorList>
            <person name="Varghese N."/>
            <person name="Submissions S."/>
        </authorList>
    </citation>
    <scope>NUCLEOTIDE SEQUENCE [LARGE SCALE GENOMIC DNA]</scope>
    <source>
        <strain evidence="5">CGMCC 4.3568</strain>
    </source>
</reference>
<dbReference type="STRING" id="490629.SAMN05216266_109235"/>
<evidence type="ECO:0000313" key="5">
    <source>
        <dbReference type="Proteomes" id="UP000243799"/>
    </source>
</evidence>
<evidence type="ECO:0000256" key="2">
    <source>
        <dbReference type="ARBA" id="ARBA00023136"/>
    </source>
</evidence>
<proteinExistence type="predicted"/>
<dbReference type="OrthoDB" id="3638080at2"/>
<keyword evidence="5" id="KW-1185">Reference proteome</keyword>
<dbReference type="RefSeq" id="WP_091674215.1">
    <property type="nucleotide sequence ID" value="NZ_FOKG01000009.1"/>
</dbReference>
<dbReference type="EMBL" id="FOKG01000009">
    <property type="protein sequence ID" value="SFB38207.1"/>
    <property type="molecule type" value="Genomic_DNA"/>
</dbReference>
<name>A0A1I1AJV7_9PSEU</name>
<sequence length="168" mass="18159">MKTGRKDPARDALVALAAVALLAAAWFGWAWWSAAQDDELSLARERDRVLSEISTALVVLNTIDHRSADQDVDRWIAVTAGQLHKDLSGERQLQLDRAEGTRTVAEATLSKAAVTELDEVAGTARLVAVLDVQVATEDEPADSRRSRLTVEAQRTDGGWKVSAVQAAS</sequence>